<evidence type="ECO:0000313" key="10">
    <source>
        <dbReference type="EMBL" id="PON24983.1"/>
    </source>
</evidence>
<dbReference type="Proteomes" id="UP000054821">
    <property type="component" value="Unassembled WGS sequence"/>
</dbReference>
<keyword evidence="4" id="KW-0274">FAD</keyword>
<dbReference type="GO" id="GO:0071949">
    <property type="term" value="F:FAD binding"/>
    <property type="evidence" value="ECO:0007669"/>
    <property type="project" value="InterPro"/>
</dbReference>
<gene>
    <name evidence="10" type="ORF">TGAM01_v206064</name>
</gene>
<dbReference type="STRING" id="398673.A0A2P4ZL03"/>
<keyword evidence="3" id="KW-0285">Flavoprotein</keyword>
<evidence type="ECO:0000256" key="3">
    <source>
        <dbReference type="ARBA" id="ARBA00022630"/>
    </source>
</evidence>
<accession>A0A2P4ZL03</accession>
<evidence type="ECO:0000256" key="7">
    <source>
        <dbReference type="SAM" id="MobiDB-lite"/>
    </source>
</evidence>
<keyword evidence="8" id="KW-1133">Transmembrane helix</keyword>
<feature type="region of interest" description="Disordered" evidence="7">
    <location>
        <begin position="442"/>
        <end position="476"/>
    </location>
</feature>
<protein>
    <recommendedName>
        <fullName evidence="9">FAD-binding domain-containing protein</fullName>
    </recommendedName>
</protein>
<comment type="cofactor">
    <cofactor evidence="1">
        <name>FAD</name>
        <dbReference type="ChEBI" id="CHEBI:57692"/>
    </cofactor>
</comment>
<evidence type="ECO:0000256" key="5">
    <source>
        <dbReference type="ARBA" id="ARBA00023002"/>
    </source>
</evidence>
<feature type="compositionally biased region" description="Polar residues" evidence="7">
    <location>
        <begin position="448"/>
        <end position="460"/>
    </location>
</feature>
<dbReference type="PANTHER" id="PTHR13789:SF318">
    <property type="entry name" value="GERANYLGERANYL DIPHOSPHATE REDUCTASE"/>
    <property type="match status" value="1"/>
</dbReference>
<comment type="similarity">
    <text evidence="2">Belongs to the paxM FAD-dependent monooxygenase family.</text>
</comment>
<evidence type="ECO:0000256" key="1">
    <source>
        <dbReference type="ARBA" id="ARBA00001974"/>
    </source>
</evidence>
<keyword evidence="8" id="KW-0472">Membrane</keyword>
<dbReference type="AlphaFoldDB" id="A0A2P4ZL03"/>
<name>A0A2P4ZL03_9HYPO</name>
<evidence type="ECO:0000313" key="11">
    <source>
        <dbReference type="Proteomes" id="UP000054821"/>
    </source>
</evidence>
<dbReference type="Pfam" id="PF01494">
    <property type="entry name" value="FAD_binding_3"/>
    <property type="match status" value="1"/>
</dbReference>
<dbReference type="EMBL" id="JPDN02000020">
    <property type="protein sequence ID" value="PON24983.1"/>
    <property type="molecule type" value="Genomic_DNA"/>
</dbReference>
<reference evidence="10 11" key="1">
    <citation type="journal article" date="2016" name="Genome Announc.">
        <title>Draft Whole-Genome Sequence of Trichoderma gamsii T6085, a Promising Biocontrol Agent of Fusarium Head Blight on Wheat.</title>
        <authorList>
            <person name="Baroncelli R."/>
            <person name="Zapparata A."/>
            <person name="Piaggeschi G."/>
            <person name="Sarrocco S."/>
            <person name="Vannacci G."/>
        </authorList>
    </citation>
    <scope>NUCLEOTIDE SEQUENCE [LARGE SCALE GENOMIC DNA]</scope>
    <source>
        <strain evidence="10 11">T6085</strain>
    </source>
</reference>
<dbReference type="InterPro" id="IPR050493">
    <property type="entry name" value="FAD-dep_Monooxygenase_BioMet"/>
</dbReference>
<keyword evidence="11" id="KW-1185">Reference proteome</keyword>
<dbReference type="Gene3D" id="3.50.50.60">
    <property type="entry name" value="FAD/NAD(P)-binding domain"/>
    <property type="match status" value="1"/>
</dbReference>
<evidence type="ECO:0000256" key="8">
    <source>
        <dbReference type="SAM" id="Phobius"/>
    </source>
</evidence>
<feature type="domain" description="FAD-binding" evidence="9">
    <location>
        <begin position="29"/>
        <end position="389"/>
    </location>
</feature>
<dbReference type="PRINTS" id="PR00420">
    <property type="entry name" value="RNGMNOXGNASE"/>
</dbReference>
<dbReference type="PANTHER" id="PTHR13789">
    <property type="entry name" value="MONOOXYGENASE"/>
    <property type="match status" value="1"/>
</dbReference>
<dbReference type="InterPro" id="IPR002938">
    <property type="entry name" value="FAD-bd"/>
</dbReference>
<dbReference type="InterPro" id="IPR036188">
    <property type="entry name" value="FAD/NAD-bd_sf"/>
</dbReference>
<dbReference type="GeneID" id="29982769"/>
<comment type="caution">
    <text evidence="10">The sequence shown here is derived from an EMBL/GenBank/DDBJ whole genome shotgun (WGS) entry which is preliminary data.</text>
</comment>
<keyword evidence="6" id="KW-0503">Monooxygenase</keyword>
<keyword evidence="8" id="KW-0812">Transmembrane</keyword>
<organism evidence="10 11">
    <name type="scientific">Trichoderma gamsii</name>
    <dbReference type="NCBI Taxonomy" id="398673"/>
    <lineage>
        <taxon>Eukaryota</taxon>
        <taxon>Fungi</taxon>
        <taxon>Dikarya</taxon>
        <taxon>Ascomycota</taxon>
        <taxon>Pezizomycotina</taxon>
        <taxon>Sordariomycetes</taxon>
        <taxon>Hypocreomycetidae</taxon>
        <taxon>Hypocreales</taxon>
        <taxon>Hypocreaceae</taxon>
        <taxon>Trichoderma</taxon>
    </lineage>
</organism>
<evidence type="ECO:0000256" key="6">
    <source>
        <dbReference type="ARBA" id="ARBA00023033"/>
    </source>
</evidence>
<evidence type="ECO:0000259" key="9">
    <source>
        <dbReference type="Pfam" id="PF01494"/>
    </source>
</evidence>
<feature type="transmembrane region" description="Helical" evidence="8">
    <location>
        <begin position="30"/>
        <end position="49"/>
    </location>
</feature>
<dbReference type="SUPFAM" id="SSF51905">
    <property type="entry name" value="FAD/NAD(P)-binding domain"/>
    <property type="match status" value="1"/>
</dbReference>
<dbReference type="RefSeq" id="XP_018664193.2">
    <property type="nucleotide sequence ID" value="XM_018802686.2"/>
</dbReference>
<keyword evidence="5" id="KW-0560">Oxidoreductase</keyword>
<sequence>MRCQSSLPFQERNKTAEAAKMANTEKRLRILIAGAGIAGLATAISLTRISEIANLDIQLYEQAAELREIGASIALSPNGLRTLEKLGIDEALGDELGFRGPSGIPQIYRHWKTNQVVSVDTFGNVPDRRHQTARFHRGHIHAALAKHVPKEWIHLNKKISRAESNDDGVALHFEDGSSAYGDILIGADGIRSQVRASFYPDYKLRFSGKVFMRSTFDASLVEGKIPDLPADAAHWWGTNDSFFSSRLGKGQYTVVGAYDDGRSAEELERSVTWDQVGNVQFLREKYKDWHPVIKALTELTPHARLYPNYAGESLQTWVPASRVTLVGDAAHTHGGAFAAGGSLALDDSRALGLAFKHVFAAGGSSFSPENIQQALKLYDQTRRPHTARLLSIVHGLMNRKAPTFATPEEEDEALRSRMRSRPDLLWLSEHDVEKAFQQVVAESEQRNLDTQGTTRATQPYQKAESVVASSALGSKL</sequence>
<evidence type="ECO:0000256" key="2">
    <source>
        <dbReference type="ARBA" id="ARBA00007992"/>
    </source>
</evidence>
<dbReference type="GO" id="GO:0004497">
    <property type="term" value="F:monooxygenase activity"/>
    <property type="evidence" value="ECO:0007669"/>
    <property type="project" value="UniProtKB-KW"/>
</dbReference>
<evidence type="ECO:0000256" key="4">
    <source>
        <dbReference type="ARBA" id="ARBA00022827"/>
    </source>
</evidence>
<feature type="compositionally biased region" description="Polar residues" evidence="7">
    <location>
        <begin position="467"/>
        <end position="476"/>
    </location>
</feature>
<proteinExistence type="inferred from homology"/>